<dbReference type="SUPFAM" id="SSF52743">
    <property type="entry name" value="Subtilisin-like"/>
    <property type="match status" value="1"/>
</dbReference>
<feature type="domain" description="Peptidase S8/S53" evidence="5">
    <location>
        <begin position="260"/>
        <end position="551"/>
    </location>
</feature>
<dbReference type="Pfam" id="PF00082">
    <property type="entry name" value="Peptidase_S8"/>
    <property type="match status" value="1"/>
</dbReference>
<keyword evidence="4" id="KW-0720">Serine protease</keyword>
<dbReference type="RefSeq" id="WP_155615360.1">
    <property type="nucleotide sequence ID" value="NZ_WNZX01000018.1"/>
</dbReference>
<name>A0A7X2ZD81_9BACL</name>
<dbReference type="InterPro" id="IPR036852">
    <property type="entry name" value="Peptidase_S8/S53_dom_sf"/>
</dbReference>
<dbReference type="GO" id="GO:0004252">
    <property type="term" value="F:serine-type endopeptidase activity"/>
    <property type="evidence" value="ECO:0007669"/>
    <property type="project" value="InterPro"/>
</dbReference>
<proteinExistence type="inferred from homology"/>
<dbReference type="EMBL" id="WNZX01000018">
    <property type="protein sequence ID" value="MUG72810.1"/>
    <property type="molecule type" value="Genomic_DNA"/>
</dbReference>
<evidence type="ECO:0000259" key="5">
    <source>
        <dbReference type="Pfam" id="PF00082"/>
    </source>
</evidence>
<dbReference type="PANTHER" id="PTHR43806">
    <property type="entry name" value="PEPTIDASE S8"/>
    <property type="match status" value="1"/>
</dbReference>
<comment type="caution">
    <text evidence="6">The sequence shown here is derived from an EMBL/GenBank/DDBJ whole genome shotgun (WGS) entry which is preliminary data.</text>
</comment>
<dbReference type="CDD" id="cd04847">
    <property type="entry name" value="Peptidases_S8_Subtilisin_like_2"/>
    <property type="match status" value="1"/>
</dbReference>
<organism evidence="6 7">
    <name type="scientific">Paenibacillus validus</name>
    <dbReference type="NCBI Taxonomy" id="44253"/>
    <lineage>
        <taxon>Bacteria</taxon>
        <taxon>Bacillati</taxon>
        <taxon>Bacillota</taxon>
        <taxon>Bacilli</taxon>
        <taxon>Bacillales</taxon>
        <taxon>Paenibacillaceae</taxon>
        <taxon>Paenibacillus</taxon>
    </lineage>
</organism>
<evidence type="ECO:0000256" key="2">
    <source>
        <dbReference type="ARBA" id="ARBA00022670"/>
    </source>
</evidence>
<evidence type="ECO:0000256" key="3">
    <source>
        <dbReference type="ARBA" id="ARBA00022801"/>
    </source>
</evidence>
<dbReference type="AlphaFoldDB" id="A0A7X2ZD81"/>
<reference evidence="6 7" key="1">
    <citation type="submission" date="2019-11" db="EMBL/GenBank/DDBJ databases">
        <title>Draft genome sequences of five Paenibacillus species of dairy origin.</title>
        <authorList>
            <person name="Olajide A.M."/>
            <person name="Chen S."/>
            <person name="Lapointe G."/>
        </authorList>
    </citation>
    <scope>NUCLEOTIDE SEQUENCE [LARGE SCALE GENOMIC DNA]</scope>
    <source>
        <strain evidence="6 7">2CS3</strain>
    </source>
</reference>
<dbReference type="Gene3D" id="3.40.50.200">
    <property type="entry name" value="Peptidase S8/S53 domain"/>
    <property type="match status" value="1"/>
</dbReference>
<keyword evidence="2" id="KW-0645">Protease</keyword>
<keyword evidence="3" id="KW-0378">Hydrolase</keyword>
<evidence type="ECO:0000256" key="1">
    <source>
        <dbReference type="ARBA" id="ARBA00011073"/>
    </source>
</evidence>
<dbReference type="PANTHER" id="PTHR43806:SF11">
    <property type="entry name" value="CEREVISIN-RELATED"/>
    <property type="match status" value="1"/>
</dbReference>
<evidence type="ECO:0000313" key="6">
    <source>
        <dbReference type="EMBL" id="MUG72810.1"/>
    </source>
</evidence>
<dbReference type="InterPro" id="IPR034074">
    <property type="entry name" value="Y4bN_pept_dom"/>
</dbReference>
<dbReference type="InterPro" id="IPR000209">
    <property type="entry name" value="Peptidase_S8/S53_dom"/>
</dbReference>
<keyword evidence="7" id="KW-1185">Reference proteome</keyword>
<dbReference type="GO" id="GO:0006508">
    <property type="term" value="P:proteolysis"/>
    <property type="evidence" value="ECO:0007669"/>
    <property type="project" value="UniProtKB-KW"/>
</dbReference>
<dbReference type="Proteomes" id="UP000450917">
    <property type="component" value="Unassembled WGS sequence"/>
</dbReference>
<evidence type="ECO:0000313" key="7">
    <source>
        <dbReference type="Proteomes" id="UP000450917"/>
    </source>
</evidence>
<evidence type="ECO:0000256" key="4">
    <source>
        <dbReference type="ARBA" id="ARBA00022825"/>
    </source>
</evidence>
<accession>A0A7X2ZD81</accession>
<sequence>MTQERPHFVIAKDNIHVRDTDFDGGGSTYRRNDYYSHGQTLIQGIKSVQQRMRTSSDYFKDRSFLEIRLASEEKLKERYKNLLLNSRITILDLVNESVGYAAIKAEDIALLESRLKEYSETENHVGKSYFSFIEEIRPVPVQNRISANLRKVIEERPTDYVKVSIESFSSLPSEAREYGILNQIDSFMKQNQGELTGSYIHSTGNVVIEGKVMASIAQTMVEDFDSIRNIELTSKLFLPRVESLSDNFPEVKIKPLEGNAAVCIFDSGTTSNNDLLNEYIIDRIQAINSHGANKYHGTFVASRIIFRDKLLDQLARGELTPFAKVLDVRVFGTDQNGDDIGLDESDLVKLVRKTVHNFHRNIRVYNLSLGFVNPITDETALDDSQVSRLAAELDNLSKTYDVIFVVSSGNINSLYNKLGNVPYPQHFSEDSTRILPPGESFLNITVGSIATNFQIGALAELNHPSPFSRRGPGFAGTRKPDIVCDGGNVTTSGHRDVRIAASALGENTGDIAYDVGTSFAAPIISSYAAELFDRIPDASSNLVKAQLIHFSTIPTEMSTFNRPNKFEHLGFGEPNLSLCLESLKSKASYIFEGSIAQQKYVKIPFWVPSILASDASRNNRKKLKVRATIVWNPPTDRRKFTEYSLVHLWPNLFKVGANGNEEMLQLTGLEECSYREKFCPVIRIEKQFERSFSGGLWSFQLRMSTRWDVPEDYEQDFAIIVSVEDPDDTLDVYGEIINEVGIRYQTLSRVSR</sequence>
<gene>
    <name evidence="6" type="ORF">GNP93_19280</name>
</gene>
<dbReference type="InterPro" id="IPR050131">
    <property type="entry name" value="Peptidase_S8_subtilisin-like"/>
</dbReference>
<protein>
    <submittedName>
        <fullName evidence="6">S8 family serine peptidase</fullName>
    </submittedName>
</protein>
<comment type="similarity">
    <text evidence="1">Belongs to the peptidase S8 family.</text>
</comment>